<keyword evidence="1" id="KW-0175">Coiled coil</keyword>
<feature type="compositionally biased region" description="Pro residues" evidence="2">
    <location>
        <begin position="127"/>
        <end position="138"/>
    </location>
</feature>
<dbReference type="Proteomes" id="UP001604277">
    <property type="component" value="Unassembled WGS sequence"/>
</dbReference>
<feature type="compositionally biased region" description="Low complexity" evidence="2">
    <location>
        <begin position="18"/>
        <end position="36"/>
    </location>
</feature>
<accession>A0ABD1WDF9</accession>
<sequence>MGRRRDNESPWINNCRISSKPSATLPSSSSPPVSLLDASPPPFTHYSLSPASNSYDLHVIEQLSFQIEKMFQLHILAWGVVEDASLPHLAPSTASGSRPTVLQKLETAMGNPHIPLAPEATTDVPSPSIPARPVPPPGNVRQSVKRKAGAKSREEVSRTSTSPPLGKCEYINIGSRQDKLDPTVLGKLPPAVAIAATSVHKYWTSAFGKAADTAEATELVKLAEIYTSRSHVLNCEMYKMLEIKVDELHSAIEEDEDVEDMRAENKHLRARLAFSEDARTRATYDVTKAQTIQKTGVDARKKAESQLKSCQSMIHAKDKELTEALSGLAKAKDLLAKLGAPGYAEP</sequence>
<feature type="coiled-coil region" evidence="1">
    <location>
        <begin position="251"/>
        <end position="278"/>
    </location>
</feature>
<evidence type="ECO:0000256" key="1">
    <source>
        <dbReference type="SAM" id="Coils"/>
    </source>
</evidence>
<reference evidence="4" key="1">
    <citation type="submission" date="2024-07" db="EMBL/GenBank/DDBJ databases">
        <title>Two chromosome-level genome assemblies of Korean endemic species Abeliophyllum distichum and Forsythia ovata (Oleaceae).</title>
        <authorList>
            <person name="Jang H."/>
        </authorList>
    </citation>
    <scope>NUCLEOTIDE SEQUENCE [LARGE SCALE GENOMIC DNA]</scope>
</reference>
<name>A0ABD1WDF9_9LAMI</name>
<evidence type="ECO:0000256" key="2">
    <source>
        <dbReference type="SAM" id="MobiDB-lite"/>
    </source>
</evidence>
<comment type="caution">
    <text evidence="3">The sequence shown here is derived from an EMBL/GenBank/DDBJ whole genome shotgun (WGS) entry which is preliminary data.</text>
</comment>
<dbReference type="AlphaFoldDB" id="A0ABD1WDF9"/>
<feature type="region of interest" description="Disordered" evidence="2">
    <location>
        <begin position="111"/>
        <end position="164"/>
    </location>
</feature>
<feature type="region of interest" description="Disordered" evidence="2">
    <location>
        <begin position="1"/>
        <end position="36"/>
    </location>
</feature>
<evidence type="ECO:0000313" key="3">
    <source>
        <dbReference type="EMBL" id="KAL2547708.1"/>
    </source>
</evidence>
<proteinExistence type="predicted"/>
<evidence type="ECO:0000313" key="4">
    <source>
        <dbReference type="Proteomes" id="UP001604277"/>
    </source>
</evidence>
<dbReference type="EMBL" id="JBFOLJ010000003">
    <property type="protein sequence ID" value="KAL2547708.1"/>
    <property type="molecule type" value="Genomic_DNA"/>
</dbReference>
<gene>
    <name evidence="3" type="ORF">Fot_09238</name>
</gene>
<keyword evidence="4" id="KW-1185">Reference proteome</keyword>
<protein>
    <submittedName>
        <fullName evidence="3">Uncharacterized protein</fullName>
    </submittedName>
</protein>
<organism evidence="3 4">
    <name type="scientific">Forsythia ovata</name>
    <dbReference type="NCBI Taxonomy" id="205694"/>
    <lineage>
        <taxon>Eukaryota</taxon>
        <taxon>Viridiplantae</taxon>
        <taxon>Streptophyta</taxon>
        <taxon>Embryophyta</taxon>
        <taxon>Tracheophyta</taxon>
        <taxon>Spermatophyta</taxon>
        <taxon>Magnoliopsida</taxon>
        <taxon>eudicotyledons</taxon>
        <taxon>Gunneridae</taxon>
        <taxon>Pentapetalae</taxon>
        <taxon>asterids</taxon>
        <taxon>lamiids</taxon>
        <taxon>Lamiales</taxon>
        <taxon>Oleaceae</taxon>
        <taxon>Forsythieae</taxon>
        <taxon>Forsythia</taxon>
    </lineage>
</organism>